<reference evidence="2" key="1">
    <citation type="submission" date="2015-04" db="UniProtKB">
        <authorList>
            <consortium name="EnsemblPlants"/>
        </authorList>
    </citation>
    <scope>IDENTIFICATION</scope>
</reference>
<keyword evidence="3" id="KW-1185">Reference proteome</keyword>
<dbReference type="AlphaFoldDB" id="A0A0E0M0W8"/>
<accession>A0A0E0M0W8</accession>
<evidence type="ECO:0000256" key="1">
    <source>
        <dbReference type="SAM" id="MobiDB-lite"/>
    </source>
</evidence>
<dbReference type="EnsemblPlants" id="OPUNC09G07880.1">
    <property type="protein sequence ID" value="OPUNC09G07880.1"/>
    <property type="gene ID" value="OPUNC09G07880"/>
</dbReference>
<name>A0A0E0M0W8_ORYPU</name>
<reference evidence="2" key="2">
    <citation type="submission" date="2018-05" db="EMBL/GenBank/DDBJ databases">
        <title>OpunRS2 (Oryza punctata Reference Sequence Version 2).</title>
        <authorList>
            <person name="Zhang J."/>
            <person name="Kudrna D."/>
            <person name="Lee S."/>
            <person name="Talag J."/>
            <person name="Welchert J."/>
            <person name="Wing R.A."/>
        </authorList>
    </citation>
    <scope>NUCLEOTIDE SEQUENCE [LARGE SCALE GENOMIC DNA]</scope>
</reference>
<dbReference type="HOGENOM" id="CLU_115608_0_0_1"/>
<dbReference type="Proteomes" id="UP000026962">
    <property type="component" value="Chromosome 9"/>
</dbReference>
<feature type="compositionally biased region" description="Polar residues" evidence="1">
    <location>
        <begin position="1"/>
        <end position="11"/>
    </location>
</feature>
<dbReference type="Gramene" id="OPUNC09G07880.1">
    <property type="protein sequence ID" value="OPUNC09G07880.1"/>
    <property type="gene ID" value="OPUNC09G07880"/>
</dbReference>
<proteinExistence type="predicted"/>
<evidence type="ECO:0000313" key="2">
    <source>
        <dbReference type="EnsemblPlants" id="OPUNC09G07880.1"/>
    </source>
</evidence>
<sequence>MWISPRSNTPVGKSPDRCGGCISRAERRGSNTPVDKSPDRCGGYHRDLVWSGGRRSGYEQAFAESPRRRHLSSDCGGRYDPNQLRRYSMDELLECKRQLEKNKEGAFRGAVISEHKSKEDELFKRMISTFDKLCRCLDEQEHVLQGIEDQVQNDKKFDQVKQFLVAIPSFVCIGLVLDRMHMFG</sequence>
<feature type="region of interest" description="Disordered" evidence="1">
    <location>
        <begin position="1"/>
        <end position="39"/>
    </location>
</feature>
<protein>
    <submittedName>
        <fullName evidence="2">Uncharacterized protein</fullName>
    </submittedName>
</protein>
<evidence type="ECO:0000313" key="3">
    <source>
        <dbReference type="Proteomes" id="UP000026962"/>
    </source>
</evidence>
<organism evidence="2">
    <name type="scientific">Oryza punctata</name>
    <name type="common">Red rice</name>
    <dbReference type="NCBI Taxonomy" id="4537"/>
    <lineage>
        <taxon>Eukaryota</taxon>
        <taxon>Viridiplantae</taxon>
        <taxon>Streptophyta</taxon>
        <taxon>Embryophyta</taxon>
        <taxon>Tracheophyta</taxon>
        <taxon>Spermatophyta</taxon>
        <taxon>Magnoliopsida</taxon>
        <taxon>Liliopsida</taxon>
        <taxon>Poales</taxon>
        <taxon>Poaceae</taxon>
        <taxon>BOP clade</taxon>
        <taxon>Oryzoideae</taxon>
        <taxon>Oryzeae</taxon>
        <taxon>Oryzinae</taxon>
        <taxon>Oryza</taxon>
    </lineage>
</organism>